<dbReference type="Pfam" id="PF01435">
    <property type="entry name" value="Peptidase_M48"/>
    <property type="match status" value="1"/>
</dbReference>
<sequence>MNPFSRSRLRHWPRVLCLAVALTAAGQALMAQGLPALGEIDGLTVGDERRLGDQIVRQLYRDPDYIDDPVLQEYVDGIWQSLLQAARDKGQLADSLDEQFAWQVLLGKDRSVNAFALPGGYFGLHLGLINVVGSRDELASVMAHELTHVTQRHISRMMAQNSRQTPLIIASMILGALAASKNPEAGQAVMTGGHALAAQNSIDFTRGMEQEADRIGYGLMQPAGFDPQGFVRMFDRLYQANRLNDDGAYPYLRTHPLTSQRLSDIQSRTPGSRSVAAAPLLPEHALVVARSRVLSRGQVDNLRSFMLAAQGVPEQLATDPGQRAEQAGRLYGGVLAALQLRDFAAARQWAERLPAWVAGDAGASRLAQLLALEAALAAQDGVWADAAYAALDDAALARPELFLRTEYAISRHQADARLTEQWQRWLGVHPRDAGAWQQLGRLWNAQGQPLRAIRADAEAQVARLDYEAAIDRFKAGQAMVRELGARADHVDASIIQSRLAAVEQLNRERLAAAQRK</sequence>
<evidence type="ECO:0000259" key="8">
    <source>
        <dbReference type="Pfam" id="PF01435"/>
    </source>
</evidence>
<evidence type="ECO:0000313" key="9">
    <source>
        <dbReference type="EMBL" id="RMX03090.1"/>
    </source>
</evidence>
<dbReference type="EMBL" id="RDQO01000007">
    <property type="protein sequence ID" value="RMX03090.1"/>
    <property type="molecule type" value="Genomic_DNA"/>
</dbReference>
<accession>A0A3M6QJ36</accession>
<dbReference type="AlphaFoldDB" id="A0A3M6QJ36"/>
<dbReference type="OrthoDB" id="9810445at2"/>
<keyword evidence="10" id="KW-1185">Reference proteome</keyword>
<keyword evidence="7" id="KW-0732">Signal</keyword>
<feature type="domain" description="Peptidase M48" evidence="8">
    <location>
        <begin position="97"/>
        <end position="268"/>
    </location>
</feature>
<dbReference type="PANTHER" id="PTHR22726">
    <property type="entry name" value="METALLOENDOPEPTIDASE OMA1"/>
    <property type="match status" value="1"/>
</dbReference>
<proteinExistence type="predicted"/>
<feature type="signal peptide" evidence="7">
    <location>
        <begin position="1"/>
        <end position="30"/>
    </location>
</feature>
<evidence type="ECO:0000313" key="10">
    <source>
        <dbReference type="Proteomes" id="UP000278006"/>
    </source>
</evidence>
<keyword evidence="3" id="KW-0479">Metal-binding</keyword>
<comment type="caution">
    <text evidence="9">The sequence shown here is derived from an EMBL/GenBank/DDBJ whole genome shotgun (WGS) entry which is preliminary data.</text>
</comment>
<dbReference type="InterPro" id="IPR001915">
    <property type="entry name" value="Peptidase_M48"/>
</dbReference>
<organism evidence="9 10">
    <name type="scientific">Corticibacter populi</name>
    <dbReference type="NCBI Taxonomy" id="1550736"/>
    <lineage>
        <taxon>Bacteria</taxon>
        <taxon>Pseudomonadati</taxon>
        <taxon>Pseudomonadota</taxon>
        <taxon>Betaproteobacteria</taxon>
        <taxon>Burkholderiales</taxon>
        <taxon>Comamonadaceae</taxon>
        <taxon>Corticibacter</taxon>
    </lineage>
</organism>
<keyword evidence="4" id="KW-0378">Hydrolase</keyword>
<protein>
    <submittedName>
        <fullName evidence="9">Peptidase M48</fullName>
    </submittedName>
</protein>
<gene>
    <name evidence="9" type="ORF">D8I35_18025</name>
</gene>
<dbReference type="GO" id="GO:0016020">
    <property type="term" value="C:membrane"/>
    <property type="evidence" value="ECO:0007669"/>
    <property type="project" value="TreeGrafter"/>
</dbReference>
<feature type="chain" id="PRO_5018125351" evidence="7">
    <location>
        <begin position="31"/>
        <end position="516"/>
    </location>
</feature>
<evidence type="ECO:0000256" key="1">
    <source>
        <dbReference type="ARBA" id="ARBA00001947"/>
    </source>
</evidence>
<keyword evidence="2" id="KW-0645">Protease</keyword>
<evidence type="ECO:0000256" key="2">
    <source>
        <dbReference type="ARBA" id="ARBA00022670"/>
    </source>
</evidence>
<dbReference type="Proteomes" id="UP000278006">
    <property type="component" value="Unassembled WGS sequence"/>
</dbReference>
<comment type="cofactor">
    <cofactor evidence="1">
        <name>Zn(2+)</name>
        <dbReference type="ChEBI" id="CHEBI:29105"/>
    </cofactor>
</comment>
<reference evidence="9 10" key="1">
    <citation type="submission" date="2018-10" db="EMBL/GenBank/DDBJ databases">
        <title>Draft genome of Cortibacter populi DSM10536.</title>
        <authorList>
            <person name="Bernier A.-M."/>
            <person name="Bernard K."/>
        </authorList>
    </citation>
    <scope>NUCLEOTIDE SEQUENCE [LARGE SCALE GENOMIC DNA]</scope>
    <source>
        <strain evidence="9 10">DSM 105136</strain>
    </source>
</reference>
<keyword evidence="6" id="KW-0482">Metalloprotease</keyword>
<name>A0A3M6QJ36_9BURK</name>
<dbReference type="GO" id="GO:0046872">
    <property type="term" value="F:metal ion binding"/>
    <property type="evidence" value="ECO:0007669"/>
    <property type="project" value="UniProtKB-KW"/>
</dbReference>
<evidence type="ECO:0000256" key="6">
    <source>
        <dbReference type="ARBA" id="ARBA00023049"/>
    </source>
</evidence>
<dbReference type="InterPro" id="IPR051156">
    <property type="entry name" value="Mito/Outer_Membr_Metalloprot"/>
</dbReference>
<dbReference type="RefSeq" id="WP_122231872.1">
    <property type="nucleotide sequence ID" value="NZ_RDQO01000007.1"/>
</dbReference>
<evidence type="ECO:0000256" key="7">
    <source>
        <dbReference type="SAM" id="SignalP"/>
    </source>
</evidence>
<evidence type="ECO:0000256" key="5">
    <source>
        <dbReference type="ARBA" id="ARBA00022833"/>
    </source>
</evidence>
<evidence type="ECO:0000256" key="4">
    <source>
        <dbReference type="ARBA" id="ARBA00022801"/>
    </source>
</evidence>
<dbReference type="Gene3D" id="3.30.2010.10">
    <property type="entry name" value="Metalloproteases ('zincins'), catalytic domain"/>
    <property type="match status" value="1"/>
</dbReference>
<dbReference type="GO" id="GO:0004222">
    <property type="term" value="F:metalloendopeptidase activity"/>
    <property type="evidence" value="ECO:0007669"/>
    <property type="project" value="InterPro"/>
</dbReference>
<dbReference type="PANTHER" id="PTHR22726:SF1">
    <property type="entry name" value="METALLOENDOPEPTIDASE OMA1, MITOCHONDRIAL"/>
    <property type="match status" value="1"/>
</dbReference>
<evidence type="ECO:0000256" key="3">
    <source>
        <dbReference type="ARBA" id="ARBA00022723"/>
    </source>
</evidence>
<keyword evidence="5" id="KW-0862">Zinc</keyword>
<dbReference type="GO" id="GO:0051603">
    <property type="term" value="P:proteolysis involved in protein catabolic process"/>
    <property type="evidence" value="ECO:0007669"/>
    <property type="project" value="TreeGrafter"/>
</dbReference>